<dbReference type="GO" id="GO:0042058">
    <property type="term" value="P:regulation of epidermal growth factor receptor signaling pathway"/>
    <property type="evidence" value="ECO:0007669"/>
    <property type="project" value="TreeGrafter"/>
</dbReference>
<evidence type="ECO:0000256" key="2">
    <source>
        <dbReference type="ARBA" id="ARBA00009045"/>
    </source>
</evidence>
<dbReference type="InterPro" id="IPR035952">
    <property type="entry name" value="Rhomboid-like_sf"/>
</dbReference>
<comment type="similarity">
    <text evidence="2">Belongs to the peptidase S54 family.</text>
</comment>
<evidence type="ECO:0000256" key="7">
    <source>
        <dbReference type="SAM" id="Phobius"/>
    </source>
</evidence>
<evidence type="ECO:0000313" key="10">
    <source>
        <dbReference type="Proteomes" id="UP000271098"/>
    </source>
</evidence>
<protein>
    <submittedName>
        <fullName evidence="11">Rhomboid domain-containing protein</fullName>
    </submittedName>
</protein>
<reference evidence="9 10" key="2">
    <citation type="submission" date="2018-11" db="EMBL/GenBank/DDBJ databases">
        <authorList>
            <consortium name="Pathogen Informatics"/>
        </authorList>
    </citation>
    <scope>NUCLEOTIDE SEQUENCE [LARGE SCALE GENOMIC DNA]</scope>
</reference>
<dbReference type="Pfam" id="PF01694">
    <property type="entry name" value="Rhomboid"/>
    <property type="match status" value="1"/>
</dbReference>
<dbReference type="GO" id="GO:0004252">
    <property type="term" value="F:serine-type endopeptidase activity"/>
    <property type="evidence" value="ECO:0007669"/>
    <property type="project" value="InterPro"/>
</dbReference>
<dbReference type="SUPFAM" id="SSF144091">
    <property type="entry name" value="Rhomboid-like"/>
    <property type="match status" value="1"/>
</dbReference>
<accession>A0A183ETQ9</accession>
<proteinExistence type="inferred from homology"/>
<dbReference type="OrthoDB" id="2146116at2759"/>
<dbReference type="InterPro" id="IPR051512">
    <property type="entry name" value="Inactive_Rhomboid"/>
</dbReference>
<evidence type="ECO:0000313" key="11">
    <source>
        <dbReference type="WBParaSite" id="GPUH_0002438001-mRNA-1"/>
    </source>
</evidence>
<dbReference type="EMBL" id="UYRT01100854">
    <property type="protein sequence ID" value="VDN42722.1"/>
    <property type="molecule type" value="Genomic_DNA"/>
</dbReference>
<dbReference type="PANTHER" id="PTHR45965:SF3">
    <property type="entry name" value="INACTIVE RHOMBOID PROTEIN 1"/>
    <property type="match status" value="1"/>
</dbReference>
<evidence type="ECO:0000256" key="1">
    <source>
        <dbReference type="ARBA" id="ARBA00004477"/>
    </source>
</evidence>
<dbReference type="Gene3D" id="1.20.1540.10">
    <property type="entry name" value="Rhomboid-like"/>
    <property type="match status" value="1"/>
</dbReference>
<evidence type="ECO:0000256" key="4">
    <source>
        <dbReference type="ARBA" id="ARBA00022824"/>
    </source>
</evidence>
<dbReference type="GO" id="GO:0050708">
    <property type="term" value="P:regulation of protein secretion"/>
    <property type="evidence" value="ECO:0007669"/>
    <property type="project" value="TreeGrafter"/>
</dbReference>
<feature type="transmembrane region" description="Helical" evidence="7">
    <location>
        <begin position="162"/>
        <end position="183"/>
    </location>
</feature>
<evidence type="ECO:0000256" key="6">
    <source>
        <dbReference type="ARBA" id="ARBA00023136"/>
    </source>
</evidence>
<evidence type="ECO:0000256" key="3">
    <source>
        <dbReference type="ARBA" id="ARBA00022692"/>
    </source>
</evidence>
<dbReference type="Proteomes" id="UP000271098">
    <property type="component" value="Unassembled WGS sequence"/>
</dbReference>
<keyword evidence="4" id="KW-0256">Endoplasmic reticulum</keyword>
<organism evidence="11">
    <name type="scientific">Gongylonema pulchrum</name>
    <dbReference type="NCBI Taxonomy" id="637853"/>
    <lineage>
        <taxon>Eukaryota</taxon>
        <taxon>Metazoa</taxon>
        <taxon>Ecdysozoa</taxon>
        <taxon>Nematoda</taxon>
        <taxon>Chromadorea</taxon>
        <taxon>Rhabditida</taxon>
        <taxon>Spirurina</taxon>
        <taxon>Spiruromorpha</taxon>
        <taxon>Spiruroidea</taxon>
        <taxon>Gongylonematidae</taxon>
        <taxon>Gongylonema</taxon>
    </lineage>
</organism>
<dbReference type="WBParaSite" id="GPUH_0002438001-mRNA-1">
    <property type="protein sequence ID" value="GPUH_0002438001-mRNA-1"/>
    <property type="gene ID" value="GPUH_0002438001"/>
</dbReference>
<sequence length="208" mass="23774">MQCEITGRPCCIQLHGQCRITTRDYCDFVEGYFHENATLCSQVPLFLCAPSPNAVISGLQQGKLRTRKFILFQNRGKKREMSLQTFLVPLMKEVDFTSSSEVSCLNEVCGMLPFLRKNRPNQWYRLFIPLFLHAGILHCCWTIFIQIFYMRDLEKLLGWARISLLYMVSGIGGYLASAIFVPYKPEVGPAGSHVGMFAAMYVDVAYSW</sequence>
<dbReference type="InterPro" id="IPR022764">
    <property type="entry name" value="Peptidase_S54_rhomboid_dom"/>
</dbReference>
<keyword evidence="5 7" id="KW-1133">Transmembrane helix</keyword>
<evidence type="ECO:0000256" key="5">
    <source>
        <dbReference type="ARBA" id="ARBA00022989"/>
    </source>
</evidence>
<keyword evidence="10" id="KW-1185">Reference proteome</keyword>
<evidence type="ECO:0000259" key="8">
    <source>
        <dbReference type="Pfam" id="PF01694"/>
    </source>
</evidence>
<dbReference type="AlphaFoldDB" id="A0A183ETQ9"/>
<dbReference type="PANTHER" id="PTHR45965">
    <property type="entry name" value="INACTIVE RHOMBOID PROTEIN"/>
    <property type="match status" value="1"/>
</dbReference>
<comment type="subcellular location">
    <subcellularLocation>
        <location evidence="1">Endoplasmic reticulum membrane</location>
        <topology evidence="1">Multi-pass membrane protein</topology>
    </subcellularLocation>
</comment>
<feature type="domain" description="Peptidase S54 rhomboid" evidence="8">
    <location>
        <begin position="121"/>
        <end position="207"/>
    </location>
</feature>
<evidence type="ECO:0000313" key="9">
    <source>
        <dbReference type="EMBL" id="VDN42722.1"/>
    </source>
</evidence>
<name>A0A183ETQ9_9BILA</name>
<feature type="transmembrane region" description="Helical" evidence="7">
    <location>
        <begin position="126"/>
        <end position="150"/>
    </location>
</feature>
<keyword evidence="3 7" id="KW-0812">Transmembrane</keyword>
<gene>
    <name evidence="9" type="ORF">GPUH_LOCUS24350</name>
</gene>
<reference evidence="11" key="1">
    <citation type="submission" date="2016-06" db="UniProtKB">
        <authorList>
            <consortium name="WormBaseParasite"/>
        </authorList>
    </citation>
    <scope>IDENTIFICATION</scope>
</reference>
<keyword evidence="6 7" id="KW-0472">Membrane</keyword>
<dbReference type="GO" id="GO:0005789">
    <property type="term" value="C:endoplasmic reticulum membrane"/>
    <property type="evidence" value="ECO:0007669"/>
    <property type="project" value="UniProtKB-SubCell"/>
</dbReference>